<dbReference type="InterPro" id="IPR050811">
    <property type="entry name" value="Phosphate_ABC_transporter"/>
</dbReference>
<dbReference type="EMBL" id="FQWC01000003">
    <property type="protein sequence ID" value="SHG72816.1"/>
    <property type="molecule type" value="Genomic_DNA"/>
</dbReference>
<dbReference type="OrthoDB" id="1450880at2"/>
<dbReference type="Pfam" id="PF12849">
    <property type="entry name" value="PBP_like_2"/>
    <property type="match status" value="1"/>
</dbReference>
<gene>
    <name evidence="3" type="ORF">SAMN05443663_103557</name>
</gene>
<dbReference type="AlphaFoldDB" id="A0A1M5M6C4"/>
<evidence type="ECO:0000259" key="2">
    <source>
        <dbReference type="Pfam" id="PF12849"/>
    </source>
</evidence>
<sequence length="307" mass="34122">MLKNSRFLGLVVFVFLFAMCNQKSKNESDKETILKGTLDITVDETVKPIVEDQVAVFEGTYYDAKISITPKSEAEVINDLLNKKAKVVVTTRNLTKEEISRFEKSKIVPRVTPFAKDAIALISNKSNNDTLIALKTVIDFIQGKSDTGIKGLVFDNPNSSTVRYMKELAKVKDLPEQGVFSFKTNDEVIKFVSENDGMIGVVGVNWLSQPSPNMVDIVKKINVLSVKGLNDTKYYSPTQNDLAEVKYPLARDLFIINCQGYTGLGMGFGSFIAGDIGQRIVLKSGLLPVRTPGRQLQIRKEILKDNE</sequence>
<dbReference type="InterPro" id="IPR024370">
    <property type="entry name" value="PBP_domain"/>
</dbReference>
<organism evidence="3 4">
    <name type="scientific">Flavobacterium defluvii</name>
    <dbReference type="NCBI Taxonomy" id="370979"/>
    <lineage>
        <taxon>Bacteria</taxon>
        <taxon>Pseudomonadati</taxon>
        <taxon>Bacteroidota</taxon>
        <taxon>Flavobacteriia</taxon>
        <taxon>Flavobacteriales</taxon>
        <taxon>Flavobacteriaceae</taxon>
        <taxon>Flavobacterium</taxon>
    </lineage>
</organism>
<evidence type="ECO:0000313" key="4">
    <source>
        <dbReference type="Proteomes" id="UP000184071"/>
    </source>
</evidence>
<keyword evidence="1" id="KW-0732">Signal</keyword>
<dbReference type="STRING" id="370979.SAMN05443663_103557"/>
<proteinExistence type="predicted"/>
<dbReference type="PANTHER" id="PTHR30570:SF1">
    <property type="entry name" value="PHOSPHATE-BINDING PROTEIN PSTS"/>
    <property type="match status" value="1"/>
</dbReference>
<name>A0A1M5M6C4_9FLAO</name>
<keyword evidence="4" id="KW-1185">Reference proteome</keyword>
<dbReference type="SUPFAM" id="SSF53850">
    <property type="entry name" value="Periplasmic binding protein-like II"/>
    <property type="match status" value="1"/>
</dbReference>
<dbReference type="Gene3D" id="3.40.190.10">
    <property type="entry name" value="Periplasmic binding protein-like II"/>
    <property type="match status" value="2"/>
</dbReference>
<reference evidence="4" key="1">
    <citation type="submission" date="2016-11" db="EMBL/GenBank/DDBJ databases">
        <authorList>
            <person name="Varghese N."/>
            <person name="Submissions S."/>
        </authorList>
    </citation>
    <scope>NUCLEOTIDE SEQUENCE [LARGE SCALE GENOMIC DNA]</scope>
    <source>
        <strain evidence="4">DSM 17963</strain>
    </source>
</reference>
<dbReference type="PANTHER" id="PTHR30570">
    <property type="entry name" value="PERIPLASMIC PHOSPHATE BINDING COMPONENT OF PHOSPHATE ABC TRANSPORTER"/>
    <property type="match status" value="1"/>
</dbReference>
<dbReference type="RefSeq" id="WP_073415950.1">
    <property type="nucleotide sequence ID" value="NZ_FQWC01000003.1"/>
</dbReference>
<dbReference type="Proteomes" id="UP000184071">
    <property type="component" value="Unassembled WGS sequence"/>
</dbReference>
<feature type="domain" description="PBP" evidence="2">
    <location>
        <begin position="35"/>
        <end position="274"/>
    </location>
</feature>
<accession>A0A1M5M6C4</accession>
<protein>
    <submittedName>
        <fullName evidence="3">Phosphate ABC transporter substrate-binding protein, PhoT family</fullName>
    </submittedName>
</protein>
<evidence type="ECO:0000313" key="3">
    <source>
        <dbReference type="EMBL" id="SHG72816.1"/>
    </source>
</evidence>
<evidence type="ECO:0000256" key="1">
    <source>
        <dbReference type="ARBA" id="ARBA00022729"/>
    </source>
</evidence>